<feature type="compositionally biased region" description="Polar residues" evidence="1">
    <location>
        <begin position="32"/>
        <end position="41"/>
    </location>
</feature>
<gene>
    <name evidence="2" type="ORF">DBRI00130_LOCUS10804</name>
</gene>
<evidence type="ECO:0000256" key="1">
    <source>
        <dbReference type="SAM" id="MobiDB-lite"/>
    </source>
</evidence>
<proteinExistence type="predicted"/>
<feature type="compositionally biased region" description="Polar residues" evidence="1">
    <location>
        <begin position="407"/>
        <end position="441"/>
    </location>
</feature>
<evidence type="ECO:0000313" key="2">
    <source>
        <dbReference type="EMBL" id="CAE4599383.1"/>
    </source>
</evidence>
<name>A0A7S4R0W2_9STRA</name>
<dbReference type="EMBL" id="HBNS01013410">
    <property type="protein sequence ID" value="CAE4599383.1"/>
    <property type="molecule type" value="Transcribed_RNA"/>
</dbReference>
<protein>
    <submittedName>
        <fullName evidence="2">Uncharacterized protein</fullName>
    </submittedName>
</protein>
<accession>A0A7S4R0W2</accession>
<feature type="region of interest" description="Disordered" evidence="1">
    <location>
        <begin position="369"/>
        <end position="456"/>
    </location>
</feature>
<feature type="compositionally biased region" description="Polar residues" evidence="1">
    <location>
        <begin position="378"/>
        <end position="390"/>
    </location>
</feature>
<reference evidence="2" key="1">
    <citation type="submission" date="2021-01" db="EMBL/GenBank/DDBJ databases">
        <authorList>
            <person name="Corre E."/>
            <person name="Pelletier E."/>
            <person name="Niang G."/>
            <person name="Scheremetjew M."/>
            <person name="Finn R."/>
            <person name="Kale V."/>
            <person name="Holt S."/>
            <person name="Cochrane G."/>
            <person name="Meng A."/>
            <person name="Brown T."/>
            <person name="Cohen L."/>
        </authorList>
    </citation>
    <scope>NUCLEOTIDE SEQUENCE</scope>
    <source>
        <strain evidence="2">GSO104</strain>
    </source>
</reference>
<dbReference type="AlphaFoldDB" id="A0A7S4R0W2"/>
<feature type="compositionally biased region" description="Polar residues" evidence="1">
    <location>
        <begin position="656"/>
        <end position="666"/>
    </location>
</feature>
<feature type="compositionally biased region" description="Basic and acidic residues" evidence="1">
    <location>
        <begin position="644"/>
        <end position="655"/>
    </location>
</feature>
<feature type="region of interest" description="Disordered" evidence="1">
    <location>
        <begin position="637"/>
        <end position="670"/>
    </location>
</feature>
<feature type="compositionally biased region" description="Basic and acidic residues" evidence="1">
    <location>
        <begin position="728"/>
        <end position="739"/>
    </location>
</feature>
<sequence>MKSPDYDTPLFESHQALRNSNTPTRRERDSIENQPPISYTSQDKRKHSSPPFRAGHNMPPRYNRYCYNTHTPSQEAEGGKRRKVVRESIDRRCDSGISASRSFDSNYDDNDKVDWDISTICNEYSDLTFSDPPCRTQENKTNSDAQTSKLQYMHKEWSPPSRITPIKPYASDRGNCGRSNFYKNSYEKDRAEQTSYGISFEYNCSGPSTQREGRCDSPNTKSLVGKNHQSQFTAFRPVINESGNLHKSNKPNRVEMRSNTSSFYGRSWDEEDTNQKQCYSFSSCTSEESTHSSHYRNHASHDFLLTTPISRKDHRFTPRVKNMYSAEGRTWGCDYCGVATFRTFEEAAAHEQMCRRQGVDSANRNIQRHGEYDRRGPTKNQGFQHISSQRPIAHCTDRQEKPEGWSYSETQKRSSSYPNHNLSPATNKKWTKQSFLSSSQRSDQRPTPRKLTLLARPQDKYSLSDRQCYVRSNFVEVFEATEDDVRSRHSKGAQKLSLGQVGLRCIFCIHLNPKDRVERAVCYPSSMGRIYQTVADMQRFHFECCPEIPENVKSIYRSLKTTRPRGVGSPQAYWADSARELNLIDADKQIRFGTESKEEDISTRNEYCDGQTPIKSVTVQRFEYSCKNESDFECVKSSSLSSLPREKTGDMRDAHSNSLPKESFSSEIKPCPDKATPFKTFITPADHNAENHHFEYRGAPSSKIPPQTYKISSSDDDRQKQSQAYQNDHSEGSLPDRDDATILLQLKRHTNFTEGANL</sequence>
<organism evidence="2">
    <name type="scientific">Ditylum brightwellii</name>
    <dbReference type="NCBI Taxonomy" id="49249"/>
    <lineage>
        <taxon>Eukaryota</taxon>
        <taxon>Sar</taxon>
        <taxon>Stramenopiles</taxon>
        <taxon>Ochrophyta</taxon>
        <taxon>Bacillariophyta</taxon>
        <taxon>Mediophyceae</taxon>
        <taxon>Lithodesmiophycidae</taxon>
        <taxon>Lithodesmiales</taxon>
        <taxon>Lithodesmiaceae</taxon>
        <taxon>Ditylum</taxon>
    </lineage>
</organism>
<feature type="region of interest" description="Disordered" evidence="1">
    <location>
        <begin position="696"/>
        <end position="739"/>
    </location>
</feature>
<feature type="region of interest" description="Disordered" evidence="1">
    <location>
        <begin position="1"/>
        <end position="85"/>
    </location>
</feature>